<accession>A0A060VW46</accession>
<reference evidence="1" key="2">
    <citation type="submission" date="2014-03" db="EMBL/GenBank/DDBJ databases">
        <authorList>
            <person name="Genoscope - CEA"/>
        </authorList>
    </citation>
    <scope>NUCLEOTIDE SEQUENCE</scope>
</reference>
<dbReference type="AlphaFoldDB" id="A0A060VW46"/>
<dbReference type="Proteomes" id="UP000193380">
    <property type="component" value="Unassembled WGS sequence"/>
</dbReference>
<evidence type="ECO:0000313" key="2">
    <source>
        <dbReference type="Proteomes" id="UP000193380"/>
    </source>
</evidence>
<dbReference type="EMBL" id="FR904265">
    <property type="protein sequence ID" value="CDQ56565.1"/>
    <property type="molecule type" value="Genomic_DNA"/>
</dbReference>
<evidence type="ECO:0000313" key="1">
    <source>
        <dbReference type="EMBL" id="CDQ56565.1"/>
    </source>
</evidence>
<sequence>MLQHFSYDAFVHVLKELKLEFESRFKDIMDFSSSLRTPFMCHPVSSLTPVITALCPDRAGIESEIVELQANDTLQGELRSGVTHFWSLVSDIEYPLLKQCVQKVTILLSALIHVKQPFQQ</sequence>
<organism evidence="1 2">
    <name type="scientific">Oncorhynchus mykiss</name>
    <name type="common">Rainbow trout</name>
    <name type="synonym">Salmo gairdneri</name>
    <dbReference type="NCBI Taxonomy" id="8022"/>
    <lineage>
        <taxon>Eukaryota</taxon>
        <taxon>Metazoa</taxon>
        <taxon>Chordata</taxon>
        <taxon>Craniata</taxon>
        <taxon>Vertebrata</taxon>
        <taxon>Euteleostomi</taxon>
        <taxon>Actinopterygii</taxon>
        <taxon>Neopterygii</taxon>
        <taxon>Teleostei</taxon>
        <taxon>Protacanthopterygii</taxon>
        <taxon>Salmoniformes</taxon>
        <taxon>Salmonidae</taxon>
        <taxon>Salmoninae</taxon>
        <taxon>Oncorhynchus</taxon>
    </lineage>
</organism>
<protein>
    <submittedName>
        <fullName evidence="1">Uncharacterized protein</fullName>
    </submittedName>
</protein>
<proteinExistence type="predicted"/>
<name>A0A060VW46_ONCMY</name>
<reference evidence="1" key="1">
    <citation type="journal article" date="2014" name="Nat. Commun.">
        <title>The rainbow trout genome provides novel insights into evolution after whole-genome duplication in vertebrates.</title>
        <authorList>
            <person name="Berthelot C."/>
            <person name="Brunet F."/>
            <person name="Chalopin D."/>
            <person name="Juanchich A."/>
            <person name="Bernard M."/>
            <person name="Noel B."/>
            <person name="Bento P."/>
            <person name="Da Silva C."/>
            <person name="Labadie K."/>
            <person name="Alberti A."/>
            <person name="Aury J.M."/>
            <person name="Louis A."/>
            <person name="Dehais P."/>
            <person name="Bardou P."/>
            <person name="Montfort J."/>
            <person name="Klopp C."/>
            <person name="Cabau C."/>
            <person name="Gaspin C."/>
            <person name="Thorgaard G.H."/>
            <person name="Boussaha M."/>
            <person name="Quillet E."/>
            <person name="Guyomard R."/>
            <person name="Galiana D."/>
            <person name="Bobe J."/>
            <person name="Volff J.N."/>
            <person name="Genet C."/>
            <person name="Wincker P."/>
            <person name="Jaillon O."/>
            <person name="Roest Crollius H."/>
            <person name="Guiguen Y."/>
        </authorList>
    </citation>
    <scope>NUCLEOTIDE SEQUENCE [LARGE SCALE GENOMIC DNA]</scope>
</reference>
<dbReference type="PaxDb" id="8022-A0A060VW46"/>
<gene>
    <name evidence="1" type="ORF">GSONMT00081473001</name>
</gene>